<evidence type="ECO:0000256" key="2">
    <source>
        <dbReference type="PIRNR" id="PIRNR006276"/>
    </source>
</evidence>
<evidence type="ECO:0000313" key="5">
    <source>
        <dbReference type="Proteomes" id="UP000051565"/>
    </source>
</evidence>
<keyword evidence="2" id="KW-0963">Cytoplasm</keyword>
<organism evidence="4 5">
    <name type="scientific">Fructilactobacillus lindneri DSM 20690 = JCM 11027</name>
    <dbReference type="NCBI Taxonomy" id="1122148"/>
    <lineage>
        <taxon>Bacteria</taxon>
        <taxon>Bacillati</taxon>
        <taxon>Bacillota</taxon>
        <taxon>Bacilli</taxon>
        <taxon>Lactobacillales</taxon>
        <taxon>Lactobacillaceae</taxon>
        <taxon>Fructilactobacillus</taxon>
    </lineage>
</organism>
<comment type="similarity">
    <text evidence="1 2">Belongs to the universal stress protein A family.</text>
</comment>
<comment type="caution">
    <text evidence="4">The sequence shown here is derived from an EMBL/GenBank/DDBJ whole genome shotgun (WGS) entry which is preliminary data.</text>
</comment>
<comment type="subcellular location">
    <subcellularLocation>
        <location evidence="2">Cytoplasm</location>
    </subcellularLocation>
</comment>
<dbReference type="Proteomes" id="UP000051565">
    <property type="component" value="Unassembled WGS sequence"/>
</dbReference>
<dbReference type="PANTHER" id="PTHR46268:SF6">
    <property type="entry name" value="UNIVERSAL STRESS PROTEIN UP12"/>
    <property type="match status" value="1"/>
</dbReference>
<dbReference type="GeneID" id="61249893"/>
<sequence>MLNEYKRILVPVDGSKLSEDTLLKAAEVAMRNQARVDVLNVLNTTSFGFSYGVIDSDAITQMVDDQISYLKDLVKTTKEKTGITDIHMHVRFGSPKNIITYDFTHDYDTDLIMMGATGKNAAERIFEGSVASFVNSHAPCDVLIVRTGLDNKLLPKK</sequence>
<dbReference type="PIRSF" id="PIRSF006276">
    <property type="entry name" value="UspA"/>
    <property type="match status" value="1"/>
</dbReference>
<dbReference type="Pfam" id="PF00582">
    <property type="entry name" value="Usp"/>
    <property type="match status" value="1"/>
</dbReference>
<feature type="domain" description="UspA" evidence="3">
    <location>
        <begin position="4"/>
        <end position="146"/>
    </location>
</feature>
<reference evidence="4 5" key="1">
    <citation type="journal article" date="2015" name="Genome Announc.">
        <title>Expanding the biotechnology potential of lactobacilli through comparative genomics of 213 strains and associated genera.</title>
        <authorList>
            <person name="Sun Z."/>
            <person name="Harris H.M."/>
            <person name="McCann A."/>
            <person name="Guo C."/>
            <person name="Argimon S."/>
            <person name="Zhang W."/>
            <person name="Yang X."/>
            <person name="Jeffery I.B."/>
            <person name="Cooney J.C."/>
            <person name="Kagawa T.F."/>
            <person name="Liu W."/>
            <person name="Song Y."/>
            <person name="Salvetti E."/>
            <person name="Wrobel A."/>
            <person name="Rasinkangas P."/>
            <person name="Parkhill J."/>
            <person name="Rea M.C."/>
            <person name="O'Sullivan O."/>
            <person name="Ritari J."/>
            <person name="Douillard F.P."/>
            <person name="Paul Ross R."/>
            <person name="Yang R."/>
            <person name="Briner A.E."/>
            <person name="Felis G.E."/>
            <person name="de Vos W.M."/>
            <person name="Barrangou R."/>
            <person name="Klaenhammer T.R."/>
            <person name="Caufield P.W."/>
            <person name="Cui Y."/>
            <person name="Zhang H."/>
            <person name="O'Toole P.W."/>
        </authorList>
    </citation>
    <scope>NUCLEOTIDE SEQUENCE [LARGE SCALE GENOMIC DNA]</scope>
    <source>
        <strain evidence="4 5">DSM 20690</strain>
    </source>
</reference>
<dbReference type="GO" id="GO:0005737">
    <property type="term" value="C:cytoplasm"/>
    <property type="evidence" value="ECO:0007669"/>
    <property type="project" value="UniProtKB-SubCell"/>
</dbReference>
<dbReference type="PATRIC" id="fig|1122148.6.peg.998"/>
<dbReference type="InterPro" id="IPR006016">
    <property type="entry name" value="UspA"/>
</dbReference>
<dbReference type="InterPro" id="IPR014729">
    <property type="entry name" value="Rossmann-like_a/b/a_fold"/>
</dbReference>
<keyword evidence="5" id="KW-1185">Reference proteome</keyword>
<dbReference type="STRING" id="53444.AYR59_03250"/>
<accession>A0A0R2JNJ8</accession>
<proteinExistence type="inferred from homology"/>
<evidence type="ECO:0000256" key="1">
    <source>
        <dbReference type="ARBA" id="ARBA00008791"/>
    </source>
</evidence>
<gene>
    <name evidence="4" type="ORF">IV52_GL000973</name>
</gene>
<dbReference type="RefSeq" id="WP_056997704.1">
    <property type="nucleotide sequence ID" value="NZ_FUXS01000002.1"/>
</dbReference>
<name>A0A0R2JNJ8_9LACO</name>
<protein>
    <recommendedName>
        <fullName evidence="2">Universal stress protein</fullName>
    </recommendedName>
</protein>
<dbReference type="PRINTS" id="PR01438">
    <property type="entry name" value="UNVRSLSTRESS"/>
</dbReference>
<dbReference type="SUPFAM" id="SSF52402">
    <property type="entry name" value="Adenine nucleotide alpha hydrolases-like"/>
    <property type="match status" value="1"/>
</dbReference>
<dbReference type="EMBL" id="JQBT01000033">
    <property type="protein sequence ID" value="KRN78696.1"/>
    <property type="molecule type" value="Genomic_DNA"/>
</dbReference>
<dbReference type="OrthoDB" id="9789668at2"/>
<evidence type="ECO:0000313" key="4">
    <source>
        <dbReference type="EMBL" id="KRN78696.1"/>
    </source>
</evidence>
<dbReference type="PANTHER" id="PTHR46268">
    <property type="entry name" value="STRESS RESPONSE PROTEIN NHAX"/>
    <property type="match status" value="1"/>
</dbReference>
<dbReference type="AlphaFoldDB" id="A0A0R2JNJ8"/>
<dbReference type="InterPro" id="IPR006015">
    <property type="entry name" value="Universal_stress_UspA"/>
</dbReference>
<dbReference type="CDD" id="cd00293">
    <property type="entry name" value="USP-like"/>
    <property type="match status" value="1"/>
</dbReference>
<evidence type="ECO:0000259" key="3">
    <source>
        <dbReference type="Pfam" id="PF00582"/>
    </source>
</evidence>
<dbReference type="Gene3D" id="3.40.50.620">
    <property type="entry name" value="HUPs"/>
    <property type="match status" value="1"/>
</dbReference>